<name>A0ABV0JVW5_9CYAN</name>
<keyword evidence="3" id="KW-1185">Reference proteome</keyword>
<reference evidence="2 3" key="1">
    <citation type="submission" date="2022-04" db="EMBL/GenBank/DDBJ databases">
        <title>Positive selection, recombination, and allopatry shape intraspecific diversity of widespread and dominant cyanobacteria.</title>
        <authorList>
            <person name="Wei J."/>
            <person name="Shu W."/>
            <person name="Hu C."/>
        </authorList>
    </citation>
    <scope>NUCLEOTIDE SEQUENCE [LARGE SCALE GENOMIC DNA]</scope>
    <source>
        <strain evidence="2 3">GB2-A5</strain>
    </source>
</reference>
<dbReference type="RefSeq" id="WP_190419985.1">
    <property type="nucleotide sequence ID" value="NZ_JAMPKK010000064.1"/>
</dbReference>
<proteinExistence type="predicted"/>
<evidence type="ECO:0000256" key="1">
    <source>
        <dbReference type="SAM" id="SignalP"/>
    </source>
</evidence>
<accession>A0ABV0JVW5</accession>
<comment type="caution">
    <text evidence="2">The sequence shown here is derived from an EMBL/GenBank/DDBJ whole genome shotgun (WGS) entry which is preliminary data.</text>
</comment>
<dbReference type="Proteomes" id="UP001442494">
    <property type="component" value="Unassembled WGS sequence"/>
</dbReference>
<keyword evidence="1" id="KW-0732">Signal</keyword>
<organism evidence="2 3">
    <name type="scientific">Funiculus sociatus GB2-A5</name>
    <dbReference type="NCBI Taxonomy" id="2933946"/>
    <lineage>
        <taxon>Bacteria</taxon>
        <taxon>Bacillati</taxon>
        <taxon>Cyanobacteriota</taxon>
        <taxon>Cyanophyceae</taxon>
        <taxon>Coleofasciculales</taxon>
        <taxon>Coleofasciculaceae</taxon>
        <taxon>Funiculus</taxon>
    </lineage>
</organism>
<evidence type="ECO:0000313" key="3">
    <source>
        <dbReference type="Proteomes" id="UP001442494"/>
    </source>
</evidence>
<feature type="chain" id="PRO_5045806732" evidence="1">
    <location>
        <begin position="29"/>
        <end position="178"/>
    </location>
</feature>
<protein>
    <submittedName>
        <fullName evidence="2">Uncharacterized protein</fullName>
    </submittedName>
</protein>
<dbReference type="EMBL" id="JAMPKK010000064">
    <property type="protein sequence ID" value="MEP0867264.1"/>
    <property type="molecule type" value="Genomic_DNA"/>
</dbReference>
<sequence>MKTFLNYSALLSALALCGALPLASPTFAFDRDSIQNLNQRQNNDALLAQWRDTYRPSGQVQQLLNRIESRTDRFRENLDRALDESRFNGSDREDEINQYVRDFEVATNRLRDRYYNGQYVAADLQEVVRRANRIDNFMRRQRLGLGAERDWAAIRLDLNQLGRITNGVTRRYYPDRSY</sequence>
<evidence type="ECO:0000313" key="2">
    <source>
        <dbReference type="EMBL" id="MEP0867264.1"/>
    </source>
</evidence>
<gene>
    <name evidence="2" type="ORF">NDI37_22695</name>
</gene>
<feature type="signal peptide" evidence="1">
    <location>
        <begin position="1"/>
        <end position="28"/>
    </location>
</feature>